<organism evidence="1 2">
    <name type="scientific">Zasmidium cellare</name>
    <name type="common">Wine cellar mold</name>
    <name type="synonym">Racodium cellare</name>
    <dbReference type="NCBI Taxonomy" id="395010"/>
    <lineage>
        <taxon>Eukaryota</taxon>
        <taxon>Fungi</taxon>
        <taxon>Dikarya</taxon>
        <taxon>Ascomycota</taxon>
        <taxon>Pezizomycotina</taxon>
        <taxon>Dothideomycetes</taxon>
        <taxon>Dothideomycetidae</taxon>
        <taxon>Mycosphaerellales</taxon>
        <taxon>Mycosphaerellaceae</taxon>
        <taxon>Zasmidium</taxon>
    </lineage>
</organism>
<sequence>MAETRDNTKSAEEKELRRRCSDILHGTFDMVNTRQLNPSLSFWTENISPNYTYTGLHGNFAFYEPIDLKNQLRQLEALYLTDSPNFKLVITDLDTERESGDLRSYMQYDIRDSPEGLNRQSAAQIKWCTHEGKLQVLEVQTMAGSAL</sequence>
<proteinExistence type="predicted"/>
<gene>
    <name evidence="1" type="ORF">PRZ48_006875</name>
</gene>
<evidence type="ECO:0000313" key="1">
    <source>
        <dbReference type="EMBL" id="KAK4501069.1"/>
    </source>
</evidence>
<keyword evidence="2" id="KW-1185">Reference proteome</keyword>
<dbReference type="EMBL" id="JAXOVC010000005">
    <property type="protein sequence ID" value="KAK4501069.1"/>
    <property type="molecule type" value="Genomic_DNA"/>
</dbReference>
<reference evidence="1 2" key="1">
    <citation type="journal article" date="2023" name="G3 (Bethesda)">
        <title>A chromosome-level genome assembly of Zasmidium syzygii isolated from banana leaves.</title>
        <authorList>
            <person name="van Westerhoven A.C."/>
            <person name="Mehrabi R."/>
            <person name="Talebi R."/>
            <person name="Steentjes M.B.F."/>
            <person name="Corcolon B."/>
            <person name="Chong P.A."/>
            <person name="Kema G.H.J."/>
            <person name="Seidl M.F."/>
        </authorList>
    </citation>
    <scope>NUCLEOTIDE SEQUENCE [LARGE SCALE GENOMIC DNA]</scope>
    <source>
        <strain evidence="1 2">P124</strain>
    </source>
</reference>
<evidence type="ECO:0000313" key="2">
    <source>
        <dbReference type="Proteomes" id="UP001305779"/>
    </source>
</evidence>
<comment type="caution">
    <text evidence="1">The sequence shown here is derived from an EMBL/GenBank/DDBJ whole genome shotgun (WGS) entry which is preliminary data.</text>
</comment>
<protein>
    <submittedName>
        <fullName evidence="1">Uncharacterized protein</fullName>
    </submittedName>
</protein>
<dbReference type="Proteomes" id="UP001305779">
    <property type="component" value="Unassembled WGS sequence"/>
</dbReference>
<accession>A0ABR0EHW0</accession>
<name>A0ABR0EHW0_ZASCE</name>